<dbReference type="NCBIfam" id="NF003441">
    <property type="entry name" value="PRK04974.1"/>
    <property type="match status" value="1"/>
</dbReference>
<dbReference type="PANTHER" id="PTHR12563:SF17">
    <property type="entry name" value="DIHYDROXYACETONE PHOSPHATE ACYLTRANSFERASE"/>
    <property type="match status" value="1"/>
</dbReference>
<evidence type="ECO:0000313" key="16">
    <source>
        <dbReference type="Proteomes" id="UP001500604"/>
    </source>
</evidence>
<dbReference type="SMART" id="SM00563">
    <property type="entry name" value="PlsC"/>
    <property type="match status" value="1"/>
</dbReference>
<comment type="similarity">
    <text evidence="4">Belongs to the GPAT/DAPAT family.</text>
</comment>
<evidence type="ECO:0000256" key="12">
    <source>
        <dbReference type="ARBA" id="ARBA00023315"/>
    </source>
</evidence>
<name>A0ABP8V889_9GAMM</name>
<evidence type="ECO:0000256" key="13">
    <source>
        <dbReference type="ARBA" id="ARBA00048427"/>
    </source>
</evidence>
<gene>
    <name evidence="15" type="ORF">GCM10023116_44050</name>
</gene>
<dbReference type="InterPro" id="IPR022284">
    <property type="entry name" value="GPAT/DHAPAT"/>
</dbReference>
<dbReference type="SUPFAM" id="SSF69593">
    <property type="entry name" value="Glycerol-3-phosphate (1)-acyltransferase"/>
    <property type="match status" value="1"/>
</dbReference>
<evidence type="ECO:0000256" key="6">
    <source>
        <dbReference type="ARBA" id="ARBA00013432"/>
    </source>
</evidence>
<organism evidence="15 16">
    <name type="scientific">Kistimonas scapharcae</name>
    <dbReference type="NCBI Taxonomy" id="1036133"/>
    <lineage>
        <taxon>Bacteria</taxon>
        <taxon>Pseudomonadati</taxon>
        <taxon>Pseudomonadota</taxon>
        <taxon>Gammaproteobacteria</taxon>
        <taxon>Oceanospirillales</taxon>
        <taxon>Endozoicomonadaceae</taxon>
        <taxon>Kistimonas</taxon>
    </lineage>
</organism>
<evidence type="ECO:0000256" key="4">
    <source>
        <dbReference type="ARBA" id="ARBA00007937"/>
    </source>
</evidence>
<feature type="domain" description="Phospholipid/glycerol acyltransferase" evidence="14">
    <location>
        <begin position="327"/>
        <end position="452"/>
    </location>
</feature>
<dbReference type="PIRSF" id="PIRSF000437">
    <property type="entry name" value="GPAT_DHAPAT"/>
    <property type="match status" value="1"/>
</dbReference>
<dbReference type="InterPro" id="IPR028354">
    <property type="entry name" value="GPAT_PlsB"/>
</dbReference>
<reference evidence="16" key="1">
    <citation type="journal article" date="2019" name="Int. J. Syst. Evol. Microbiol.">
        <title>The Global Catalogue of Microorganisms (GCM) 10K type strain sequencing project: providing services to taxonomists for standard genome sequencing and annotation.</title>
        <authorList>
            <consortium name="The Broad Institute Genomics Platform"/>
            <consortium name="The Broad Institute Genome Sequencing Center for Infectious Disease"/>
            <person name="Wu L."/>
            <person name="Ma J."/>
        </authorList>
    </citation>
    <scope>NUCLEOTIDE SEQUENCE [LARGE SCALE GENOMIC DNA]</scope>
    <source>
        <strain evidence="16">JCM 17805</strain>
    </source>
</reference>
<keyword evidence="12" id="KW-0012">Acyltransferase</keyword>
<evidence type="ECO:0000256" key="9">
    <source>
        <dbReference type="ARBA" id="ARBA00023136"/>
    </source>
</evidence>
<dbReference type="Pfam" id="PF01553">
    <property type="entry name" value="Acyltransferase"/>
    <property type="match status" value="1"/>
</dbReference>
<keyword evidence="10" id="KW-0594">Phospholipid biosynthesis</keyword>
<keyword evidence="7" id="KW-1003">Cell membrane</keyword>
<keyword evidence="10" id="KW-0444">Lipid biosynthesis</keyword>
<evidence type="ECO:0000313" key="15">
    <source>
        <dbReference type="EMBL" id="GAA4652121.1"/>
    </source>
</evidence>
<evidence type="ECO:0000256" key="8">
    <source>
        <dbReference type="ARBA" id="ARBA00022679"/>
    </source>
</evidence>
<comment type="caution">
    <text evidence="15">The sequence shown here is derived from an EMBL/GenBank/DDBJ whole genome shotgun (WGS) entry which is preliminary data.</text>
</comment>
<dbReference type="PANTHER" id="PTHR12563">
    <property type="entry name" value="GLYCEROL-3-PHOSPHATE ACYLTRANSFERASE"/>
    <property type="match status" value="1"/>
</dbReference>
<comment type="pathway">
    <text evidence="3">Lipid metabolism.</text>
</comment>
<evidence type="ECO:0000256" key="7">
    <source>
        <dbReference type="ARBA" id="ARBA00022475"/>
    </source>
</evidence>
<comment type="pathway">
    <text evidence="2">Phospholipid metabolism; CDP-diacylglycerol biosynthesis; CDP-diacylglycerol from sn-glycerol 3-phosphate: step 1/3.</text>
</comment>
<dbReference type="InterPro" id="IPR002123">
    <property type="entry name" value="Plipid/glycerol_acylTrfase"/>
</dbReference>
<evidence type="ECO:0000256" key="3">
    <source>
        <dbReference type="ARBA" id="ARBA00005189"/>
    </source>
</evidence>
<dbReference type="PIRSF" id="PIRSF500064">
    <property type="entry name" value="GPAT"/>
    <property type="match status" value="1"/>
</dbReference>
<keyword evidence="9" id="KW-0472">Membrane</keyword>
<dbReference type="InterPro" id="IPR041728">
    <property type="entry name" value="GPAT/DHAPAT_LPLAT"/>
</dbReference>
<dbReference type="EC" id="2.3.1.15" evidence="5"/>
<evidence type="ECO:0000256" key="10">
    <source>
        <dbReference type="ARBA" id="ARBA00023209"/>
    </source>
</evidence>
<sequence length="452" mass="52204">MEPGFRSYTASFITMSPNLQTFMDKPIQLSRFLFNLLRRLMFFWVRTRVQNNTTDALGLDAEKPVIYVLQSRSLSDLLVLDRECQKAGLPRPYAPLTGQAISEKHAYFFLARPEGLFLTRERMYHSDRLVRLVNAVEANQNQEVQIVPVSVFWGRAPDKEDSPLKLLFAWNYNVGSRFRKFLAILMHGRQTLVNFSPALSLREIVDEGQDHNRTLRKIGRILRVHFRQTRASVLGPDLSHRRTLVNSIIGSDSVRKAITEQAETRNIPLEKAEAKARDYAREIVSDFSYSAIRFLDILLTWFWNKIYNGVDVNHIEPVRDLAGSHELIYVPCHRSHIDYLLLSYVLYHKGLQPPHIAAGINLNMPLVGSLLRRSGAFFMRRSFKDNPLYTAVFHEYLHTLFTRGFPTEYFVEGGRSRTGRTLRPKTGMLSITLRSFLRDSRKPIAFIPVYIG</sequence>
<keyword evidence="11" id="KW-1208">Phospholipid metabolism</keyword>
<proteinExistence type="inferred from homology"/>
<keyword evidence="8" id="KW-0808">Transferase</keyword>
<keyword evidence="10" id="KW-0443">Lipid metabolism</keyword>
<evidence type="ECO:0000256" key="11">
    <source>
        <dbReference type="ARBA" id="ARBA00023264"/>
    </source>
</evidence>
<keyword evidence="16" id="KW-1185">Reference proteome</keyword>
<dbReference type="Proteomes" id="UP001500604">
    <property type="component" value="Unassembled WGS sequence"/>
</dbReference>
<comment type="subcellular location">
    <subcellularLocation>
        <location evidence="1">Cell membrane</location>
        <topology evidence="1">Peripheral membrane protein</topology>
        <orientation evidence="1">Cytoplasmic side</orientation>
    </subcellularLocation>
</comment>
<comment type="catalytic activity">
    <reaction evidence="13">
        <text>sn-glycerol 3-phosphate + an acyl-CoA = a 1-acyl-sn-glycero-3-phosphate + CoA</text>
        <dbReference type="Rhea" id="RHEA:15325"/>
        <dbReference type="ChEBI" id="CHEBI:57287"/>
        <dbReference type="ChEBI" id="CHEBI:57597"/>
        <dbReference type="ChEBI" id="CHEBI:57970"/>
        <dbReference type="ChEBI" id="CHEBI:58342"/>
        <dbReference type="EC" id="2.3.1.15"/>
    </reaction>
</comment>
<evidence type="ECO:0000256" key="1">
    <source>
        <dbReference type="ARBA" id="ARBA00004413"/>
    </source>
</evidence>
<accession>A0ABP8V889</accession>
<dbReference type="CDD" id="cd07993">
    <property type="entry name" value="LPLAT_DHAPAT-like"/>
    <property type="match status" value="1"/>
</dbReference>
<evidence type="ECO:0000259" key="14">
    <source>
        <dbReference type="SMART" id="SM00563"/>
    </source>
</evidence>
<evidence type="ECO:0000256" key="2">
    <source>
        <dbReference type="ARBA" id="ARBA00004765"/>
    </source>
</evidence>
<dbReference type="EMBL" id="BAABFL010000469">
    <property type="protein sequence ID" value="GAA4652121.1"/>
    <property type="molecule type" value="Genomic_DNA"/>
</dbReference>
<evidence type="ECO:0000256" key="5">
    <source>
        <dbReference type="ARBA" id="ARBA00013113"/>
    </source>
</evidence>
<protein>
    <recommendedName>
        <fullName evidence="6">Glycerol-3-phosphate acyltransferase</fullName>
        <ecNumber evidence="5">2.3.1.15</ecNumber>
    </recommendedName>
</protein>